<dbReference type="PROSITE" id="PS00445">
    <property type="entry name" value="FGGY_KINASES_2"/>
    <property type="match status" value="1"/>
</dbReference>
<dbReference type="InterPro" id="IPR050406">
    <property type="entry name" value="FGGY_Carb_Kinase"/>
</dbReference>
<dbReference type="SUPFAM" id="SSF53067">
    <property type="entry name" value="Actin-like ATPase domain"/>
    <property type="match status" value="2"/>
</dbReference>
<dbReference type="InterPro" id="IPR000577">
    <property type="entry name" value="Carb_kinase_FGGY"/>
</dbReference>
<evidence type="ECO:0000259" key="5">
    <source>
        <dbReference type="Pfam" id="PF00370"/>
    </source>
</evidence>
<protein>
    <submittedName>
        <fullName evidence="7">Sugar kinase</fullName>
    </submittedName>
</protein>
<evidence type="ECO:0000256" key="3">
    <source>
        <dbReference type="ARBA" id="ARBA00022777"/>
    </source>
</evidence>
<keyword evidence="2 4" id="KW-0808">Transferase</keyword>
<dbReference type="PROSITE" id="PS00933">
    <property type="entry name" value="FGGY_KINASES_1"/>
    <property type="match status" value="1"/>
</dbReference>
<comment type="caution">
    <text evidence="7">The sequence shown here is derived from an EMBL/GenBank/DDBJ whole genome shotgun (WGS) entry which is preliminary data.</text>
</comment>
<sequence length="524" mass="52426">MADVLAAPVAGGATGGTNDGTAAVGVLLGVDVGTTGVKVAAFGLDGHTRHVEVREYPLLEPEPGHQVQDPAVLVAAVVEAVARCVAAVGPEGVVGLSLSAAMHGLVGTDAHGTPTTPLLTWADGRAADLVRELRSEGVAAPLHRVTGTPVHPMSPLVKLAWFRRHEPLAAASVARWLDLKALVVMALTGTAVTDLSSASGSGLLDMATGDWSPLALGVAGVGADRLPFVLPPTHVLPLGAAAAAATGLPAGTPVVLGAADGPLGNVGTGAVTPGSLALSLGTSGAVRMVVPAPPRSLDPALFCYALTPGAWVVGGAVSNGGIVARWLARTLLEERPADDTTGDAAVLALAAQAPPGSDGLVMLPYLLPERSPLWDADLTGAYLGLRRRHTRAHLARAALEGVAMQVGLIASRVDAVHPVRDVTATGGTLRSPLWQQLVAAALGRPMTVAGAAEGTARGAAVLGLVGLGIAPDLPAALGLLRDPLATAEPVQPVPELVVAAARARSRAAELLASLDGVRALLAAP</sequence>
<evidence type="ECO:0000256" key="1">
    <source>
        <dbReference type="ARBA" id="ARBA00009156"/>
    </source>
</evidence>
<dbReference type="PIRSF" id="PIRSF000538">
    <property type="entry name" value="GlpK"/>
    <property type="match status" value="1"/>
</dbReference>
<feature type="domain" description="Carbohydrate kinase FGGY C-terminal" evidence="6">
    <location>
        <begin position="276"/>
        <end position="466"/>
    </location>
</feature>
<dbReference type="PANTHER" id="PTHR43095:SF2">
    <property type="entry name" value="GLUCONOKINASE"/>
    <property type="match status" value="1"/>
</dbReference>
<accession>A0A021VUW0</accession>
<dbReference type="Proteomes" id="UP000019753">
    <property type="component" value="Unassembled WGS sequence"/>
</dbReference>
<evidence type="ECO:0000256" key="2">
    <source>
        <dbReference type="ARBA" id="ARBA00022679"/>
    </source>
</evidence>
<comment type="similarity">
    <text evidence="1 4">Belongs to the FGGY kinase family.</text>
</comment>
<proteinExistence type="inferred from homology"/>
<dbReference type="RefSeq" id="WP_081802248.1">
    <property type="nucleotide sequence ID" value="NZ_AXCW01000011.1"/>
</dbReference>
<dbReference type="GO" id="GO:0016773">
    <property type="term" value="F:phosphotransferase activity, alcohol group as acceptor"/>
    <property type="evidence" value="ECO:0007669"/>
    <property type="project" value="InterPro"/>
</dbReference>
<dbReference type="InterPro" id="IPR018484">
    <property type="entry name" value="FGGY_N"/>
</dbReference>
<keyword evidence="8" id="KW-1185">Reference proteome</keyword>
<dbReference type="InterPro" id="IPR018483">
    <property type="entry name" value="Carb_kinase_FGGY_CS"/>
</dbReference>
<dbReference type="Pfam" id="PF02782">
    <property type="entry name" value="FGGY_C"/>
    <property type="match status" value="1"/>
</dbReference>
<evidence type="ECO:0000313" key="7">
    <source>
        <dbReference type="EMBL" id="EYR64941.1"/>
    </source>
</evidence>
<dbReference type="EMBL" id="AXCW01000011">
    <property type="protein sequence ID" value="EYR64941.1"/>
    <property type="molecule type" value="Genomic_DNA"/>
</dbReference>
<dbReference type="Gene3D" id="3.30.420.40">
    <property type="match status" value="2"/>
</dbReference>
<dbReference type="PANTHER" id="PTHR43095">
    <property type="entry name" value="SUGAR KINASE"/>
    <property type="match status" value="1"/>
</dbReference>
<dbReference type="GO" id="GO:0016301">
    <property type="term" value="F:kinase activity"/>
    <property type="evidence" value="ECO:0007669"/>
    <property type="project" value="UniProtKB-KW"/>
</dbReference>
<evidence type="ECO:0000313" key="8">
    <source>
        <dbReference type="Proteomes" id="UP000019753"/>
    </source>
</evidence>
<feature type="domain" description="Carbohydrate kinase FGGY N-terminal" evidence="5">
    <location>
        <begin position="27"/>
        <end position="267"/>
    </location>
</feature>
<evidence type="ECO:0000259" key="6">
    <source>
        <dbReference type="Pfam" id="PF02782"/>
    </source>
</evidence>
<dbReference type="InterPro" id="IPR043129">
    <property type="entry name" value="ATPase_NBD"/>
</dbReference>
<dbReference type="AlphaFoldDB" id="A0A021VUW0"/>
<keyword evidence="3 4" id="KW-0418">Kinase</keyword>
<dbReference type="CDD" id="cd07770">
    <property type="entry name" value="ASKHA_NBD_FGGY_GntK"/>
    <property type="match status" value="1"/>
</dbReference>
<dbReference type="OrthoDB" id="9782710at2"/>
<evidence type="ECO:0000256" key="4">
    <source>
        <dbReference type="RuleBase" id="RU003733"/>
    </source>
</evidence>
<name>A0A021VUW0_9CELL</name>
<reference evidence="7 8" key="1">
    <citation type="submission" date="2014-01" db="EMBL/GenBank/DDBJ databases">
        <title>Actinotalea ferrariae CF5-4.</title>
        <authorList>
            <person name="Chen F."/>
            <person name="Li Y."/>
            <person name="Wang G."/>
        </authorList>
    </citation>
    <scope>NUCLEOTIDE SEQUENCE [LARGE SCALE GENOMIC DNA]</scope>
    <source>
        <strain evidence="7 8">CF5-4</strain>
    </source>
</reference>
<organism evidence="7 8">
    <name type="scientific">Actinotalea ferrariae CF5-4</name>
    <dbReference type="NCBI Taxonomy" id="948458"/>
    <lineage>
        <taxon>Bacteria</taxon>
        <taxon>Bacillati</taxon>
        <taxon>Actinomycetota</taxon>
        <taxon>Actinomycetes</taxon>
        <taxon>Micrococcales</taxon>
        <taxon>Cellulomonadaceae</taxon>
        <taxon>Actinotalea</taxon>
    </lineage>
</organism>
<gene>
    <name evidence="7" type="ORF">N866_01410</name>
</gene>
<dbReference type="InterPro" id="IPR018485">
    <property type="entry name" value="FGGY_C"/>
</dbReference>
<dbReference type="GO" id="GO:0005975">
    <property type="term" value="P:carbohydrate metabolic process"/>
    <property type="evidence" value="ECO:0007669"/>
    <property type="project" value="InterPro"/>
</dbReference>
<dbReference type="Pfam" id="PF00370">
    <property type="entry name" value="FGGY_N"/>
    <property type="match status" value="1"/>
</dbReference>